<accession>A0AA35LSQ8</accession>
<sequence>MTLPTVASSQSTTESGSASPCDDVSQLGQHYEPSLPAGTPLTEITNVHMEHAAAEIARHPHLGYLYRMQLPQPAAWVESPILAHELYAMPPDVVAEAARRAVFLGLTSITTKLSNK</sequence>
<keyword evidence="3" id="KW-1185">Reference proteome</keyword>
<evidence type="ECO:0000313" key="2">
    <source>
        <dbReference type="EMBL" id="CAI6058114.1"/>
    </source>
</evidence>
<protein>
    <submittedName>
        <fullName evidence="2">Uncharacterized protein</fullName>
    </submittedName>
</protein>
<proteinExistence type="predicted"/>
<name>A0AA35LSQ8_9HYPO</name>
<evidence type="ECO:0000313" key="3">
    <source>
        <dbReference type="Proteomes" id="UP001160390"/>
    </source>
</evidence>
<dbReference type="Proteomes" id="UP001160390">
    <property type="component" value="Unassembled WGS sequence"/>
</dbReference>
<feature type="region of interest" description="Disordered" evidence="1">
    <location>
        <begin position="1"/>
        <end position="39"/>
    </location>
</feature>
<dbReference type="AlphaFoldDB" id="A0AA35LSQ8"/>
<organism evidence="2 3">
    <name type="scientific">Clonostachys chloroleuca</name>
    <dbReference type="NCBI Taxonomy" id="1926264"/>
    <lineage>
        <taxon>Eukaryota</taxon>
        <taxon>Fungi</taxon>
        <taxon>Dikarya</taxon>
        <taxon>Ascomycota</taxon>
        <taxon>Pezizomycotina</taxon>
        <taxon>Sordariomycetes</taxon>
        <taxon>Hypocreomycetidae</taxon>
        <taxon>Hypocreales</taxon>
        <taxon>Bionectriaceae</taxon>
        <taxon>Clonostachys</taxon>
    </lineage>
</organism>
<dbReference type="EMBL" id="CABFNP030000614">
    <property type="protein sequence ID" value="CAI6058114.1"/>
    <property type="molecule type" value="Genomic_DNA"/>
</dbReference>
<feature type="compositionally biased region" description="Low complexity" evidence="1">
    <location>
        <begin position="7"/>
        <end position="19"/>
    </location>
</feature>
<comment type="caution">
    <text evidence="2">The sequence shown here is derived from an EMBL/GenBank/DDBJ whole genome shotgun (WGS) entry which is preliminary data.</text>
</comment>
<gene>
    <name evidence="2" type="ORF">CCHLO57077_00019427</name>
</gene>
<reference evidence="2" key="1">
    <citation type="submission" date="2023-01" db="EMBL/GenBank/DDBJ databases">
        <authorList>
            <person name="Piombo E."/>
        </authorList>
    </citation>
    <scope>NUCLEOTIDE SEQUENCE</scope>
</reference>
<evidence type="ECO:0000256" key="1">
    <source>
        <dbReference type="SAM" id="MobiDB-lite"/>
    </source>
</evidence>